<dbReference type="GeneID" id="25159528"/>
<accession>A0A0F7PEU8</accession>
<evidence type="ECO:0000256" key="1">
    <source>
        <dbReference type="SAM" id="MobiDB-lite"/>
    </source>
</evidence>
<feature type="compositionally biased region" description="Basic and acidic residues" evidence="1">
    <location>
        <begin position="60"/>
        <end position="76"/>
    </location>
</feature>
<protein>
    <submittedName>
        <fullName evidence="2">Uncharacterized protein</fullName>
    </submittedName>
</protein>
<reference evidence="2 3" key="1">
    <citation type="journal article" date="2015" name="ISME J.">
        <title>Elemental sulfur and acetate can support life of a novel strictly anaerobic haloarchaeon.</title>
        <authorList>
            <person name="Sorokin D.Y."/>
            <person name="Kublanov I.V."/>
            <person name="Gavrilov S.N."/>
            <person name="Rojo D."/>
            <person name="Roman P."/>
            <person name="Golyshin P.N."/>
            <person name="Slepak V.Z."/>
            <person name="Smedile F."/>
            <person name="Ferrer M."/>
            <person name="Messina E."/>
            <person name="La Cono V."/>
            <person name="Yakimov M.M."/>
        </authorList>
    </citation>
    <scope>NUCLEOTIDE SEQUENCE [LARGE SCALE GENOMIC DNA]</scope>
    <source>
        <strain evidence="2 3">HSR2</strain>
    </source>
</reference>
<dbReference type="OrthoDB" id="177137at2157"/>
<proteinExistence type="predicted"/>
<name>A0A0F7PEU8_9EURY</name>
<dbReference type="InterPro" id="IPR055923">
    <property type="entry name" value="DUF7500"/>
</dbReference>
<evidence type="ECO:0000313" key="3">
    <source>
        <dbReference type="Proteomes" id="UP000069906"/>
    </source>
</evidence>
<dbReference type="AlphaFoldDB" id="A0A0F7PEU8"/>
<dbReference type="Proteomes" id="UP000069906">
    <property type="component" value="Chromosome"/>
</dbReference>
<evidence type="ECO:0000313" key="2">
    <source>
        <dbReference type="EMBL" id="AKH97853.1"/>
    </source>
</evidence>
<feature type="compositionally biased region" description="Basic and acidic residues" evidence="1">
    <location>
        <begin position="25"/>
        <end position="36"/>
    </location>
</feature>
<dbReference type="KEGG" id="hsu:HLASF_1367"/>
<organism evidence="2 3">
    <name type="scientific">Halanaeroarchaeum sulfurireducens</name>
    <dbReference type="NCBI Taxonomy" id="1604004"/>
    <lineage>
        <taxon>Archaea</taxon>
        <taxon>Methanobacteriati</taxon>
        <taxon>Methanobacteriota</taxon>
        <taxon>Stenosarchaea group</taxon>
        <taxon>Halobacteria</taxon>
        <taxon>Halobacteriales</taxon>
        <taxon>Halobacteriaceae</taxon>
        <taxon>Halanaeroarchaeum</taxon>
    </lineage>
</organism>
<gene>
    <name evidence="2" type="ORF">HLASF_1367</name>
</gene>
<dbReference type="PATRIC" id="fig|1604004.4.peg.1434"/>
<dbReference type="EMBL" id="CP008874">
    <property type="protein sequence ID" value="AKH97853.1"/>
    <property type="molecule type" value="Genomic_DNA"/>
</dbReference>
<dbReference type="HOGENOM" id="CLU_086563_0_0_2"/>
<keyword evidence="3" id="KW-1185">Reference proteome</keyword>
<sequence>MTPPRDREDPEEGTVLSPEELDIASEERVAEIEEGRFVIGPDGPPNAEESSSRSGDVDSDESRARTLEDLERDANRESSVLAGDLTDDASTGARVKRWITEDLERTDSQYAYRIAAKTGDAISHQQLASDDIGTAFDGLLMWYAQQVADGTPVEEALGILLSESRIRVRYPISGMLAYLEANDLEPDDSIADLLDAIRETDGLAFPLRNRR</sequence>
<feature type="region of interest" description="Disordered" evidence="1">
    <location>
        <begin position="1"/>
        <end position="85"/>
    </location>
</feature>
<dbReference type="Pfam" id="PF24332">
    <property type="entry name" value="DUF7500"/>
    <property type="match status" value="1"/>
</dbReference>
<dbReference type="RefSeq" id="WP_050048566.1">
    <property type="nucleotide sequence ID" value="NZ_CP008874.1"/>
</dbReference>